<evidence type="ECO:0000256" key="1">
    <source>
        <dbReference type="SAM" id="MobiDB-lite"/>
    </source>
</evidence>
<dbReference type="AlphaFoldDB" id="A0AAW0F990"/>
<comment type="caution">
    <text evidence="2">The sequence shown here is derived from an EMBL/GenBank/DDBJ whole genome shotgun (WGS) entry which is preliminary data.</text>
</comment>
<proteinExistence type="predicted"/>
<accession>A0AAW0F990</accession>
<reference evidence="2 3" key="1">
    <citation type="journal article" date="2021" name="MBio">
        <title>A New Model Trypanosomatid, Novymonas esmeraldas: Genomic Perception of Its 'Candidatus Pandoraea novymonadis' Endosymbiont.</title>
        <authorList>
            <person name="Zakharova A."/>
            <person name="Saura A."/>
            <person name="Butenko A."/>
            <person name="Podesvova L."/>
            <person name="Warmusova S."/>
            <person name="Kostygov A.Y."/>
            <person name="Nenarokova A."/>
            <person name="Lukes J."/>
            <person name="Opperdoes F.R."/>
            <person name="Yurchenko V."/>
        </authorList>
    </citation>
    <scope>NUCLEOTIDE SEQUENCE [LARGE SCALE GENOMIC DNA]</scope>
    <source>
        <strain evidence="2 3">E262AT.01</strain>
    </source>
</reference>
<sequence>MEEFAVLKQGRWRTANWTARVLSIHSRLGLAAITARDNAGDTLHHGMRVTSVVIWPLYGEKRIKESFDSMEARLTVRVTGVAATVRPRGTDGGTDAVPHYTYTSTGAKSDMQTWMLRFLNYDDLERALRLLHAVKPCLRALRAPAGAEAPRQQPEGVDSSSPTGVMTGWVLNTTSSRSGESGS</sequence>
<keyword evidence="3" id="KW-1185">Reference proteome</keyword>
<gene>
    <name evidence="2" type="ORF">NESM_000214700</name>
</gene>
<dbReference type="EMBL" id="JAECZO010000016">
    <property type="protein sequence ID" value="KAK7201509.1"/>
    <property type="molecule type" value="Genomic_DNA"/>
</dbReference>
<feature type="compositionally biased region" description="Polar residues" evidence="1">
    <location>
        <begin position="158"/>
        <end position="183"/>
    </location>
</feature>
<feature type="region of interest" description="Disordered" evidence="1">
    <location>
        <begin position="145"/>
        <end position="183"/>
    </location>
</feature>
<name>A0AAW0F990_9TRYP</name>
<evidence type="ECO:0000313" key="3">
    <source>
        <dbReference type="Proteomes" id="UP001430356"/>
    </source>
</evidence>
<organism evidence="2 3">
    <name type="scientific">Novymonas esmeraldas</name>
    <dbReference type="NCBI Taxonomy" id="1808958"/>
    <lineage>
        <taxon>Eukaryota</taxon>
        <taxon>Discoba</taxon>
        <taxon>Euglenozoa</taxon>
        <taxon>Kinetoplastea</taxon>
        <taxon>Metakinetoplastina</taxon>
        <taxon>Trypanosomatida</taxon>
        <taxon>Trypanosomatidae</taxon>
        <taxon>Novymonas</taxon>
    </lineage>
</organism>
<evidence type="ECO:0000313" key="2">
    <source>
        <dbReference type="EMBL" id="KAK7201509.1"/>
    </source>
</evidence>
<protein>
    <submittedName>
        <fullName evidence="2">Uncharacterized protein</fullName>
    </submittedName>
</protein>
<dbReference type="Proteomes" id="UP001430356">
    <property type="component" value="Unassembled WGS sequence"/>
</dbReference>